<dbReference type="InterPro" id="IPR013783">
    <property type="entry name" value="Ig-like_fold"/>
</dbReference>
<dbReference type="PANTHER" id="PTHR31270">
    <property type="entry name" value="GLUTAMINYL-PEPTIDE CYCLOTRANSFERASE"/>
    <property type="match status" value="1"/>
</dbReference>
<dbReference type="Pfam" id="PF05096">
    <property type="entry name" value="Glu_cyclase_2"/>
    <property type="match status" value="1"/>
</dbReference>
<proteinExistence type="predicted"/>
<dbReference type="EMBL" id="FONS01000002">
    <property type="protein sequence ID" value="SFE78966.1"/>
    <property type="molecule type" value="Genomic_DNA"/>
</dbReference>
<keyword evidence="1" id="KW-0808">Transferase</keyword>
<dbReference type="InterPro" id="IPR007788">
    <property type="entry name" value="QCT"/>
</dbReference>
<dbReference type="Gene3D" id="2.130.10.10">
    <property type="entry name" value="YVTN repeat-like/Quinoprotein amine dehydrogenase"/>
    <property type="match status" value="1"/>
</dbReference>
<evidence type="ECO:0000313" key="1">
    <source>
        <dbReference type="EMBL" id="SFE78966.1"/>
    </source>
</evidence>
<dbReference type="PANTHER" id="PTHR31270:SF1">
    <property type="entry name" value="GLUTAMINYL-PEPTIDE CYCLOTRANSFERASE"/>
    <property type="match status" value="1"/>
</dbReference>
<dbReference type="Proteomes" id="UP000183129">
    <property type="component" value="Unassembled WGS sequence"/>
</dbReference>
<name>A0A1I2DEK0_9SPHI</name>
<organism evidence="1 2">
    <name type="scientific">Pedobacter antarcticus</name>
    <dbReference type="NCBI Taxonomy" id="34086"/>
    <lineage>
        <taxon>Bacteria</taxon>
        <taxon>Pseudomonadati</taxon>
        <taxon>Bacteroidota</taxon>
        <taxon>Sphingobacteriia</taxon>
        <taxon>Sphingobacteriales</taxon>
        <taxon>Sphingobacteriaceae</taxon>
        <taxon>Pedobacter</taxon>
    </lineage>
</organism>
<reference evidence="1 2" key="1">
    <citation type="submission" date="2016-10" db="EMBL/GenBank/DDBJ databases">
        <authorList>
            <person name="de Groot N.N."/>
        </authorList>
    </citation>
    <scope>NUCLEOTIDE SEQUENCE [LARGE SCALE GENOMIC DNA]</scope>
    <source>
        <strain evidence="1 2">ATCC 51969</strain>
    </source>
</reference>
<dbReference type="SUPFAM" id="SSF50969">
    <property type="entry name" value="YVTN repeat-like/Quinoprotein amine dehydrogenase"/>
    <property type="match status" value="1"/>
</dbReference>
<dbReference type="InterPro" id="IPR011044">
    <property type="entry name" value="Quino_amine_DH_bsu"/>
</dbReference>
<dbReference type="AlphaFoldDB" id="A0A1I2DEK0"/>
<sequence>MHFGLADTLKNMKLVLISIICGAVALSSCKSNDGKSSYAGFKLPEQGQSFGLGQEVKVELEIPANEEVKKISYLLDGKPLGTQDGTGAYTFATKGLSLGYKQITAILENGNTKDTITTNIVLKSSIQPKLFNYKVINVFPHDTSSYTQGLEYHGGRLLESTGEYGSSSLRWVDLKTGKALQRVDLDPKYFAEGSTLIGDKIILLTWRENVGFTYDAKTLKQNGTFTYQNSREGWGLTFDGKRIIKSDGTNRIWFLNKDTYKEESYVDVYDNNGPVDQLNELEYIDGKIYANIYQSDNIAIIDPNTGAIEAYANLTGILPAKDKFANTDVLNGIAWDAVGKRLFVTGKKFDKLFEISLIPVTK</sequence>
<dbReference type="STRING" id="34086.SAMN04488084_103138"/>
<accession>A0A1I2DEK0</accession>
<dbReference type="GO" id="GO:0016603">
    <property type="term" value="F:glutaminyl-peptide cyclotransferase activity"/>
    <property type="evidence" value="ECO:0007669"/>
    <property type="project" value="InterPro"/>
</dbReference>
<evidence type="ECO:0000313" key="2">
    <source>
        <dbReference type="Proteomes" id="UP000183129"/>
    </source>
</evidence>
<gene>
    <name evidence="1" type="ORF">SAMN03003324_01469</name>
</gene>
<dbReference type="InterPro" id="IPR015943">
    <property type="entry name" value="WD40/YVTN_repeat-like_dom_sf"/>
</dbReference>
<dbReference type="Gene3D" id="2.60.40.10">
    <property type="entry name" value="Immunoglobulins"/>
    <property type="match status" value="1"/>
</dbReference>
<protein>
    <submittedName>
        <fullName evidence="1">Glutamine cyclotransferase</fullName>
    </submittedName>
</protein>